<feature type="domain" description="Alcohol dehydrogenase-like C-terminal" evidence="7">
    <location>
        <begin position="177"/>
        <end position="296"/>
    </location>
</feature>
<dbReference type="InterPro" id="IPR013149">
    <property type="entry name" value="ADH-like_C"/>
</dbReference>
<dbReference type="PANTHER" id="PTHR42813:SF4">
    <property type="entry name" value="NADP-DEPENDENT ISOPROPANOL DEHYDROGENASE"/>
    <property type="match status" value="1"/>
</dbReference>
<sequence>MRALTYLEPTKIDVIEKELPKIEKSTDVIVKMLKTTICGTDLHIISGDTPEVPKGLTLGHEGVGEIAEIGESVTNFKVGDKVLISCITSCGHCEYCKRSLYAHCKDGGWILGHLIDGTQAEYVRIPHADNSLYLIPENMNDDVVVMLSDILPTGLEIGVLNGQVKPGDTLAIIGAGPVGIATLLTAQFYSPAKIIVVDLDDNRLELAKKLGATDTVNSKNPEAAIQRIFELSNGVGVDVAMEVVGFPATFDLCQKILSPGGRIANVGVHGASVELHLEDLWIKNITLTTGLVSTSSTPMLLKTVSAGRVNHIEELITHHFSFDDILKAHDTFKNAAKTKALKVIIDF</sequence>
<dbReference type="EMBL" id="JAARXI010000010">
    <property type="protein sequence ID" value="MBC2118048.1"/>
    <property type="molecule type" value="Genomic_DNA"/>
</dbReference>
<evidence type="ECO:0000256" key="4">
    <source>
        <dbReference type="ARBA" id="ARBA00022833"/>
    </source>
</evidence>
<dbReference type="PROSITE" id="PS00059">
    <property type="entry name" value="ADH_ZINC"/>
    <property type="match status" value="1"/>
</dbReference>
<proteinExistence type="inferred from homology"/>
<keyword evidence="3 6" id="KW-0479">Metal-binding</keyword>
<evidence type="ECO:0000256" key="1">
    <source>
        <dbReference type="ARBA" id="ARBA00001947"/>
    </source>
</evidence>
<evidence type="ECO:0000256" key="6">
    <source>
        <dbReference type="RuleBase" id="RU361277"/>
    </source>
</evidence>
<evidence type="ECO:0000256" key="2">
    <source>
        <dbReference type="ARBA" id="ARBA00008072"/>
    </source>
</evidence>
<dbReference type="SUPFAM" id="SSF50129">
    <property type="entry name" value="GroES-like"/>
    <property type="match status" value="1"/>
</dbReference>
<dbReference type="Pfam" id="PF00107">
    <property type="entry name" value="ADH_zinc_N"/>
    <property type="match status" value="1"/>
</dbReference>
<dbReference type="InterPro" id="IPR011032">
    <property type="entry name" value="GroES-like_sf"/>
</dbReference>
<dbReference type="PANTHER" id="PTHR42813">
    <property type="entry name" value="ZINC-TYPE ALCOHOL DEHYDROGENASE-LIKE"/>
    <property type="match status" value="1"/>
</dbReference>
<feature type="domain" description="Alcohol dehydrogenase-like N-terminal" evidence="8">
    <location>
        <begin position="25"/>
        <end position="129"/>
    </location>
</feature>
<dbReference type="GO" id="GO:0008270">
    <property type="term" value="F:zinc ion binding"/>
    <property type="evidence" value="ECO:0007669"/>
    <property type="project" value="InterPro"/>
</dbReference>
<dbReference type="InterPro" id="IPR013154">
    <property type="entry name" value="ADH-like_N"/>
</dbReference>
<dbReference type="Proteomes" id="UP000529446">
    <property type="component" value="Unassembled WGS sequence"/>
</dbReference>
<evidence type="ECO:0000313" key="10">
    <source>
        <dbReference type="Proteomes" id="UP000529446"/>
    </source>
</evidence>
<evidence type="ECO:0000256" key="3">
    <source>
        <dbReference type="ARBA" id="ARBA00022723"/>
    </source>
</evidence>
<dbReference type="InterPro" id="IPR036291">
    <property type="entry name" value="NAD(P)-bd_dom_sf"/>
</dbReference>
<dbReference type="AlphaFoldDB" id="A0A7X0YP73"/>
<keyword evidence="4 6" id="KW-0862">Zinc</keyword>
<gene>
    <name evidence="9" type="ORF">HCB06_15550</name>
</gene>
<evidence type="ECO:0000313" key="9">
    <source>
        <dbReference type="EMBL" id="MBC2118048.1"/>
    </source>
</evidence>
<dbReference type="GO" id="GO:0016491">
    <property type="term" value="F:oxidoreductase activity"/>
    <property type="evidence" value="ECO:0007669"/>
    <property type="project" value="UniProtKB-KW"/>
</dbReference>
<evidence type="ECO:0000259" key="8">
    <source>
        <dbReference type="Pfam" id="PF08240"/>
    </source>
</evidence>
<evidence type="ECO:0000256" key="5">
    <source>
        <dbReference type="ARBA" id="ARBA00023002"/>
    </source>
</evidence>
<dbReference type="Pfam" id="PF08240">
    <property type="entry name" value="ADH_N"/>
    <property type="match status" value="1"/>
</dbReference>
<dbReference type="Gene3D" id="3.40.50.720">
    <property type="entry name" value="NAD(P)-binding Rossmann-like Domain"/>
    <property type="match status" value="1"/>
</dbReference>
<comment type="cofactor">
    <cofactor evidence="1 6">
        <name>Zn(2+)</name>
        <dbReference type="ChEBI" id="CHEBI:29105"/>
    </cofactor>
</comment>
<dbReference type="CDD" id="cd08286">
    <property type="entry name" value="FDH_like_ADH2"/>
    <property type="match status" value="1"/>
</dbReference>
<name>A0A7X0YP73_9LIST</name>
<comment type="similarity">
    <text evidence="2 6">Belongs to the zinc-containing alcohol dehydrogenase family.</text>
</comment>
<dbReference type="RefSeq" id="WP_185536834.1">
    <property type="nucleotide sequence ID" value="NZ_JAARXI010000010.1"/>
</dbReference>
<dbReference type="Gene3D" id="3.90.180.10">
    <property type="entry name" value="Medium-chain alcohol dehydrogenases, catalytic domain"/>
    <property type="match status" value="1"/>
</dbReference>
<keyword evidence="5" id="KW-0560">Oxidoreductase</keyword>
<accession>A0A7X0YP73</accession>
<evidence type="ECO:0000259" key="7">
    <source>
        <dbReference type="Pfam" id="PF00107"/>
    </source>
</evidence>
<reference evidence="9 10" key="1">
    <citation type="submission" date="2020-03" db="EMBL/GenBank/DDBJ databases">
        <title>Soil Listeria distribution.</title>
        <authorList>
            <person name="Liao J."/>
            <person name="Wiedmann M."/>
        </authorList>
    </citation>
    <scope>NUCLEOTIDE SEQUENCE [LARGE SCALE GENOMIC DNA]</scope>
    <source>
        <strain evidence="9 10">FSL L7-0360</strain>
    </source>
</reference>
<dbReference type="InterPro" id="IPR002328">
    <property type="entry name" value="ADH_Zn_CS"/>
</dbReference>
<organism evidence="9 10">
    <name type="scientific">Listeria booriae</name>
    <dbReference type="NCBI Taxonomy" id="1552123"/>
    <lineage>
        <taxon>Bacteria</taxon>
        <taxon>Bacillati</taxon>
        <taxon>Bacillota</taxon>
        <taxon>Bacilli</taxon>
        <taxon>Bacillales</taxon>
        <taxon>Listeriaceae</taxon>
        <taxon>Listeria</taxon>
    </lineage>
</organism>
<protein>
    <submittedName>
        <fullName evidence="9">Zinc-dependent alcohol dehydrogenase family protein</fullName>
    </submittedName>
</protein>
<dbReference type="SUPFAM" id="SSF51735">
    <property type="entry name" value="NAD(P)-binding Rossmann-fold domains"/>
    <property type="match status" value="1"/>
</dbReference>
<comment type="caution">
    <text evidence="9">The sequence shown here is derived from an EMBL/GenBank/DDBJ whole genome shotgun (WGS) entry which is preliminary data.</text>
</comment>